<dbReference type="Pfam" id="PF13407">
    <property type="entry name" value="Peripla_BP_4"/>
    <property type="match status" value="1"/>
</dbReference>
<comment type="similarity">
    <text evidence="2">Belongs to the bacterial solute-binding protein 2 family.</text>
</comment>
<dbReference type="Proteomes" id="UP000237749">
    <property type="component" value="Unassembled WGS sequence"/>
</dbReference>
<feature type="domain" description="Periplasmic binding protein" evidence="4">
    <location>
        <begin position="36"/>
        <end position="290"/>
    </location>
</feature>
<dbReference type="SUPFAM" id="SSF53822">
    <property type="entry name" value="Periplasmic binding protein-like I"/>
    <property type="match status" value="1"/>
</dbReference>
<dbReference type="GO" id="GO:0030313">
    <property type="term" value="C:cell envelope"/>
    <property type="evidence" value="ECO:0007669"/>
    <property type="project" value="UniProtKB-SubCell"/>
</dbReference>
<evidence type="ECO:0000256" key="3">
    <source>
        <dbReference type="ARBA" id="ARBA00022729"/>
    </source>
</evidence>
<evidence type="ECO:0000256" key="2">
    <source>
        <dbReference type="ARBA" id="ARBA00007639"/>
    </source>
</evidence>
<evidence type="ECO:0000256" key="1">
    <source>
        <dbReference type="ARBA" id="ARBA00004196"/>
    </source>
</evidence>
<keyword evidence="6" id="KW-1185">Reference proteome</keyword>
<evidence type="ECO:0000313" key="5">
    <source>
        <dbReference type="EMBL" id="PPK83136.1"/>
    </source>
</evidence>
<dbReference type="GO" id="GO:0030246">
    <property type="term" value="F:carbohydrate binding"/>
    <property type="evidence" value="ECO:0007669"/>
    <property type="project" value="UniProtKB-ARBA"/>
</dbReference>
<reference evidence="5 6" key="1">
    <citation type="submission" date="2018-02" db="EMBL/GenBank/DDBJ databases">
        <title>Genomic Encyclopedia of Archaeal and Bacterial Type Strains, Phase II (KMG-II): from individual species to whole genera.</title>
        <authorList>
            <person name="Goeker M."/>
        </authorList>
    </citation>
    <scope>NUCLEOTIDE SEQUENCE [LARGE SCALE GENOMIC DNA]</scope>
    <source>
        <strain evidence="5 6">DSM 3808</strain>
    </source>
</reference>
<evidence type="ECO:0000259" key="4">
    <source>
        <dbReference type="Pfam" id="PF13407"/>
    </source>
</evidence>
<dbReference type="InterPro" id="IPR028082">
    <property type="entry name" value="Peripla_BP_I"/>
</dbReference>
<comment type="subcellular location">
    <subcellularLocation>
        <location evidence="1">Cell envelope</location>
    </subcellularLocation>
</comment>
<evidence type="ECO:0000313" key="6">
    <source>
        <dbReference type="Proteomes" id="UP000237749"/>
    </source>
</evidence>
<dbReference type="AlphaFoldDB" id="A0A2S6HY89"/>
<dbReference type="OrthoDB" id="628703at2"/>
<dbReference type="Gene3D" id="3.40.50.2300">
    <property type="match status" value="2"/>
</dbReference>
<protein>
    <submittedName>
        <fullName evidence="5">Monosaccharide ABC transporter substrate-binding protein (CUT2 family)</fullName>
    </submittedName>
</protein>
<gene>
    <name evidence="5" type="ORF">BXY41_101199</name>
</gene>
<name>A0A2S6HY89_9FIRM</name>
<sequence>MQIKDLSTRNEPTIKLIIIIGDDAELNQMVYMNYKIYLVTMDKSDEFWSFMDNGAREMASMLGVTYVWDAPLTRDVNKQIEIFNNAVAAGADAIMLAASDPLKISSSVEDAKSKGIKIIYVDAPAFEQAIVTLATDNYAAGKIAGENMFYELDEAGLTSGTIGVIGVTPENRTTVNRDLGFRDYFNMFSKYQILDTIYTNGDPELSKQATKKYIRDNPNLVGIFSTNEGTTLGMGNALKETNTNIIGIGFDLTETIQEMIRNNIIKAVLVQSPFTMGYLGMAEAIAALRGLDTGSQFINTGVTVVNRYTPV</sequence>
<dbReference type="InterPro" id="IPR025997">
    <property type="entry name" value="SBP_2_dom"/>
</dbReference>
<accession>A0A2S6HY89</accession>
<organism evidence="5 6">
    <name type="scientific">Lacrimispora xylanisolvens</name>
    <dbReference type="NCBI Taxonomy" id="384636"/>
    <lineage>
        <taxon>Bacteria</taxon>
        <taxon>Bacillati</taxon>
        <taxon>Bacillota</taxon>
        <taxon>Clostridia</taxon>
        <taxon>Lachnospirales</taxon>
        <taxon>Lachnospiraceae</taxon>
        <taxon>Lacrimispora</taxon>
    </lineage>
</organism>
<comment type="caution">
    <text evidence="5">The sequence shown here is derived from an EMBL/GenBank/DDBJ whole genome shotgun (WGS) entry which is preliminary data.</text>
</comment>
<keyword evidence="3" id="KW-0732">Signal</keyword>
<dbReference type="PANTHER" id="PTHR46847">
    <property type="entry name" value="D-ALLOSE-BINDING PERIPLASMIC PROTEIN-RELATED"/>
    <property type="match status" value="1"/>
</dbReference>
<dbReference type="EMBL" id="PTJA01000001">
    <property type="protein sequence ID" value="PPK83136.1"/>
    <property type="molecule type" value="Genomic_DNA"/>
</dbReference>
<dbReference type="PANTHER" id="PTHR46847:SF1">
    <property type="entry name" value="D-ALLOSE-BINDING PERIPLASMIC PROTEIN-RELATED"/>
    <property type="match status" value="1"/>
</dbReference>
<dbReference type="RefSeq" id="WP_104433647.1">
    <property type="nucleotide sequence ID" value="NZ_PTJA01000001.1"/>
</dbReference>
<proteinExistence type="inferred from homology"/>